<dbReference type="STRING" id="1050174.CEPID_11730"/>
<organism evidence="1 2">
    <name type="scientific">Corynebacterium epidermidicanis</name>
    <dbReference type="NCBI Taxonomy" id="1050174"/>
    <lineage>
        <taxon>Bacteria</taxon>
        <taxon>Bacillati</taxon>
        <taxon>Actinomycetota</taxon>
        <taxon>Actinomycetes</taxon>
        <taxon>Mycobacteriales</taxon>
        <taxon>Corynebacteriaceae</taxon>
        <taxon>Corynebacterium</taxon>
    </lineage>
</organism>
<dbReference type="OrthoDB" id="9806895at2"/>
<evidence type="ECO:0000313" key="1">
    <source>
        <dbReference type="EMBL" id="AKK04174.1"/>
    </source>
</evidence>
<protein>
    <recommendedName>
        <fullName evidence="3">Metallopeptidase family protein</fullName>
    </recommendedName>
</protein>
<dbReference type="InterPro" id="IPR010428">
    <property type="entry name" value="Zincin_1"/>
</dbReference>
<proteinExistence type="predicted"/>
<dbReference type="AlphaFoldDB" id="A0A0G3GST7"/>
<keyword evidence="2" id="KW-1185">Reference proteome</keyword>
<dbReference type="KEGG" id="cei:CEPID_11730"/>
<accession>A0A0G3GST7</accession>
<reference evidence="1 2" key="1">
    <citation type="submission" date="2015-05" db="EMBL/GenBank/DDBJ databases">
        <title>Complete genome sequence of Corynebacterium epidermidicanis DSM 45586, isolated from the skin of a dog suffering from pruritus.</title>
        <authorList>
            <person name="Ruckert C."/>
            <person name="Albersmeier A."/>
            <person name="Winkler A."/>
            <person name="Tauch A."/>
        </authorList>
    </citation>
    <scope>NUCLEOTIDE SEQUENCE [LARGE SCALE GENOMIC DNA]</scope>
    <source>
        <strain evidence="1 2">DSM 45586</strain>
    </source>
</reference>
<sequence>MIEVSEERFEELVEGGFDLIPEPFLNHLRNTVVLIEDFHPSGPFVLGLYEGVALPDRTFDFSGHLPDTITIYRGALCQYCSTEEELVQQVAITVVHEVGHYFGLDDDELHNLGWG</sequence>
<dbReference type="InterPro" id="IPR038555">
    <property type="entry name" value="Zincin_1_sf"/>
</dbReference>
<dbReference type="CDD" id="cd12952">
    <property type="entry name" value="MMP_ACEL2062"/>
    <property type="match status" value="1"/>
</dbReference>
<evidence type="ECO:0000313" key="2">
    <source>
        <dbReference type="Proteomes" id="UP000035368"/>
    </source>
</evidence>
<dbReference type="PATRIC" id="fig|1050174.4.peg.2368"/>
<dbReference type="Gene3D" id="3.30.2010.20">
    <property type="match status" value="1"/>
</dbReference>
<name>A0A0G3GST7_9CORY</name>
<dbReference type="Proteomes" id="UP000035368">
    <property type="component" value="Chromosome"/>
</dbReference>
<dbReference type="Pfam" id="PF06262">
    <property type="entry name" value="Zincin_1"/>
    <property type="match status" value="1"/>
</dbReference>
<dbReference type="EMBL" id="CP011541">
    <property type="protein sequence ID" value="AKK04174.1"/>
    <property type="molecule type" value="Genomic_DNA"/>
</dbReference>
<dbReference type="SUPFAM" id="SSF55486">
    <property type="entry name" value="Metalloproteases ('zincins'), catalytic domain"/>
    <property type="match status" value="1"/>
</dbReference>
<dbReference type="RefSeq" id="WP_047241056.1">
    <property type="nucleotide sequence ID" value="NZ_CP011541.1"/>
</dbReference>
<evidence type="ECO:0008006" key="3">
    <source>
        <dbReference type="Google" id="ProtNLM"/>
    </source>
</evidence>
<gene>
    <name evidence="1" type="ORF">CEPID_11730</name>
</gene>